<dbReference type="STRING" id="551991.SAMN05192529_13812"/>
<feature type="transmembrane region" description="Helical" evidence="1">
    <location>
        <begin position="58"/>
        <end position="78"/>
    </location>
</feature>
<evidence type="ECO:0000313" key="2">
    <source>
        <dbReference type="EMBL" id="SEA64670.1"/>
    </source>
</evidence>
<protein>
    <recommendedName>
        <fullName evidence="4">ABC-2 family transporter protein</fullName>
    </recommendedName>
</protein>
<sequence length="266" mass="31073">MNQVFSLKRWGNLMRRHYLENKRSFLFGILCLLAAITITIGFGLWTGHGLNENGLINIYLIGLFLVGAVFASSSFDALQKKERGIAYLTLPASHFEKLLTQIVYNLIFFTIVYTFCFYVMSELFIVSAKHLAAIDPDHYSYRPIEWNEPDSIRDSFWYFLYVFFGVQALFIAGSIYFKRFSFLLTTCLLVVFVFFLMQYFMLLEAHYWRDLNLYFHESALRTLGAGPTKVYALPKGLAFGLKWILLLGWAPALWLVSWFRLREKEI</sequence>
<proteinExistence type="predicted"/>
<feature type="transmembrane region" description="Helical" evidence="1">
    <location>
        <begin position="98"/>
        <end position="120"/>
    </location>
</feature>
<accession>A0A1H4CWF8</accession>
<keyword evidence="1" id="KW-0472">Membrane</keyword>
<keyword evidence="1" id="KW-1133">Transmembrane helix</keyword>
<feature type="transmembrane region" description="Helical" evidence="1">
    <location>
        <begin position="243"/>
        <end position="261"/>
    </location>
</feature>
<evidence type="ECO:0000256" key="1">
    <source>
        <dbReference type="SAM" id="Phobius"/>
    </source>
</evidence>
<name>A0A1H4CWF8_9BACT</name>
<feature type="transmembrane region" description="Helical" evidence="1">
    <location>
        <begin position="156"/>
        <end position="177"/>
    </location>
</feature>
<dbReference type="EMBL" id="FNQY01000038">
    <property type="protein sequence ID" value="SEA64670.1"/>
    <property type="molecule type" value="Genomic_DNA"/>
</dbReference>
<dbReference type="OrthoDB" id="1523880at2"/>
<gene>
    <name evidence="2" type="ORF">SAMN05192529_13812</name>
</gene>
<reference evidence="2 3" key="1">
    <citation type="submission" date="2016-10" db="EMBL/GenBank/DDBJ databases">
        <authorList>
            <person name="de Groot N.N."/>
        </authorList>
    </citation>
    <scope>NUCLEOTIDE SEQUENCE [LARGE SCALE GENOMIC DNA]</scope>
    <source>
        <strain evidence="2 3">Vu-144</strain>
    </source>
</reference>
<organism evidence="2 3">
    <name type="scientific">Arachidicoccus rhizosphaerae</name>
    <dbReference type="NCBI Taxonomy" id="551991"/>
    <lineage>
        <taxon>Bacteria</taxon>
        <taxon>Pseudomonadati</taxon>
        <taxon>Bacteroidota</taxon>
        <taxon>Chitinophagia</taxon>
        <taxon>Chitinophagales</taxon>
        <taxon>Chitinophagaceae</taxon>
        <taxon>Arachidicoccus</taxon>
    </lineage>
</organism>
<dbReference type="AlphaFoldDB" id="A0A1H4CWF8"/>
<dbReference type="Proteomes" id="UP000199041">
    <property type="component" value="Unassembled WGS sequence"/>
</dbReference>
<feature type="transmembrane region" description="Helical" evidence="1">
    <location>
        <begin position="182"/>
        <end position="202"/>
    </location>
</feature>
<feature type="transmembrane region" description="Helical" evidence="1">
    <location>
        <begin position="24"/>
        <end position="46"/>
    </location>
</feature>
<evidence type="ECO:0000313" key="3">
    <source>
        <dbReference type="Proteomes" id="UP000199041"/>
    </source>
</evidence>
<keyword evidence="1" id="KW-0812">Transmembrane</keyword>
<evidence type="ECO:0008006" key="4">
    <source>
        <dbReference type="Google" id="ProtNLM"/>
    </source>
</evidence>
<keyword evidence="3" id="KW-1185">Reference proteome</keyword>